<sequence length="130" mass="14239">MRSLLLIAGLLGLLSVGFGAWSEHALRPNIDAESFRFLMTAIRYNQVHAVALLALALGLVLPLGTDVIKRLRIGAWLMVWGTVLFSVSIYLAVWSGMMILTFVTPVGGTLLMIAWAAVAWAGWTAWRADR</sequence>
<keyword evidence="4 6" id="KW-1133">Transmembrane helix</keyword>
<comment type="subcellular location">
    <subcellularLocation>
        <location evidence="1">Membrane</location>
        <topology evidence="1">Multi-pass membrane protein</topology>
    </subcellularLocation>
</comment>
<evidence type="ECO:0000256" key="5">
    <source>
        <dbReference type="ARBA" id="ARBA00023136"/>
    </source>
</evidence>
<dbReference type="PANTHER" id="PTHR43461:SF1">
    <property type="entry name" value="TRANSMEMBRANE PROTEIN 256"/>
    <property type="match status" value="1"/>
</dbReference>
<evidence type="ECO:0000256" key="2">
    <source>
        <dbReference type="ARBA" id="ARBA00009694"/>
    </source>
</evidence>
<name>A0ABV3T983_9GAMM</name>
<reference evidence="7 8" key="1">
    <citation type="submission" date="2024-02" db="EMBL/GenBank/DDBJ databases">
        <title>New especies of Spiribacter isolated from saline water.</title>
        <authorList>
            <person name="Leon M.J."/>
            <person name="De La Haba R."/>
            <person name="Sanchez-Porro C."/>
            <person name="Ventosa A."/>
        </authorList>
    </citation>
    <scope>NUCLEOTIDE SEQUENCE [LARGE SCALE GENOMIC DNA]</scope>
    <source>
        <strain evidence="8">ag22IC6-390</strain>
    </source>
</reference>
<organism evidence="7 8">
    <name type="scientific">Spiribacter pallidus</name>
    <dbReference type="NCBI Taxonomy" id="1987936"/>
    <lineage>
        <taxon>Bacteria</taxon>
        <taxon>Pseudomonadati</taxon>
        <taxon>Pseudomonadota</taxon>
        <taxon>Gammaproteobacteria</taxon>
        <taxon>Chromatiales</taxon>
        <taxon>Ectothiorhodospiraceae</taxon>
        <taxon>Spiribacter</taxon>
    </lineage>
</organism>
<comment type="caution">
    <text evidence="7">The sequence shown here is derived from an EMBL/GenBank/DDBJ whole genome shotgun (WGS) entry which is preliminary data.</text>
</comment>
<dbReference type="EMBL" id="JBAKFM010000001">
    <property type="protein sequence ID" value="MEX0468183.1"/>
    <property type="molecule type" value="Genomic_DNA"/>
</dbReference>
<comment type="similarity">
    <text evidence="2">Belongs to the UPF0382 family.</text>
</comment>
<gene>
    <name evidence="7" type="ORF">V6X73_00320</name>
</gene>
<protein>
    <submittedName>
        <fullName evidence="7">DUF423 domain-containing protein</fullName>
    </submittedName>
</protein>
<evidence type="ECO:0000256" key="4">
    <source>
        <dbReference type="ARBA" id="ARBA00022989"/>
    </source>
</evidence>
<dbReference type="Pfam" id="PF04241">
    <property type="entry name" value="DUF423"/>
    <property type="match status" value="1"/>
</dbReference>
<proteinExistence type="inferred from homology"/>
<dbReference type="PANTHER" id="PTHR43461">
    <property type="entry name" value="TRANSMEMBRANE PROTEIN 256"/>
    <property type="match status" value="1"/>
</dbReference>
<feature type="transmembrane region" description="Helical" evidence="6">
    <location>
        <begin position="99"/>
        <end position="123"/>
    </location>
</feature>
<feature type="transmembrane region" description="Helical" evidence="6">
    <location>
        <begin position="73"/>
        <end position="93"/>
    </location>
</feature>
<keyword evidence="5 6" id="KW-0472">Membrane</keyword>
<dbReference type="Proteomes" id="UP001556709">
    <property type="component" value="Unassembled WGS sequence"/>
</dbReference>
<evidence type="ECO:0000256" key="6">
    <source>
        <dbReference type="SAM" id="Phobius"/>
    </source>
</evidence>
<evidence type="ECO:0000313" key="8">
    <source>
        <dbReference type="Proteomes" id="UP001556709"/>
    </source>
</evidence>
<evidence type="ECO:0000256" key="3">
    <source>
        <dbReference type="ARBA" id="ARBA00022692"/>
    </source>
</evidence>
<keyword evidence="3 6" id="KW-0812">Transmembrane</keyword>
<evidence type="ECO:0000256" key="1">
    <source>
        <dbReference type="ARBA" id="ARBA00004141"/>
    </source>
</evidence>
<feature type="transmembrane region" description="Helical" evidence="6">
    <location>
        <begin position="43"/>
        <end position="61"/>
    </location>
</feature>
<evidence type="ECO:0000313" key="7">
    <source>
        <dbReference type="EMBL" id="MEX0468183.1"/>
    </source>
</evidence>
<dbReference type="InterPro" id="IPR006696">
    <property type="entry name" value="DUF423"/>
</dbReference>
<accession>A0ABV3T983</accession>
<dbReference type="RefSeq" id="WP_367958314.1">
    <property type="nucleotide sequence ID" value="NZ_JBAKFH010000004.1"/>
</dbReference>
<keyword evidence="8" id="KW-1185">Reference proteome</keyword>